<dbReference type="InterPro" id="IPR036265">
    <property type="entry name" value="HIT-like_sf"/>
</dbReference>
<feature type="domain" description="Galactose-1-phosphate uridyl transferase N-terminal" evidence="19">
    <location>
        <begin position="8"/>
        <end position="214"/>
    </location>
</feature>
<dbReference type="Pfam" id="PF02744">
    <property type="entry name" value="GalP_UDP_tr_C"/>
    <property type="match status" value="1"/>
</dbReference>
<evidence type="ECO:0000256" key="8">
    <source>
        <dbReference type="ARBA" id="ARBA00022695"/>
    </source>
</evidence>
<feature type="binding site" evidence="17">
    <location>
        <position position="337"/>
    </location>
    <ligand>
        <name>Fe cation</name>
        <dbReference type="ChEBI" id="CHEBI:24875"/>
    </ligand>
</feature>
<feature type="binding site" evidence="15">
    <location>
        <begin position="357"/>
        <end position="358"/>
    </location>
    <ligand>
        <name>UDP-alpha-D-glucose</name>
        <dbReference type="ChEBI" id="CHEBI:58885"/>
        <note>ligand shared between dimeric partners</note>
    </ligand>
</feature>
<dbReference type="InterPro" id="IPR005849">
    <property type="entry name" value="GalP_Utransf_N"/>
</dbReference>
<evidence type="ECO:0000313" key="22">
    <source>
        <dbReference type="Proteomes" id="UP001140453"/>
    </source>
</evidence>
<dbReference type="PROSITE" id="PS00117">
    <property type="entry name" value="GAL_P_UDP_TRANSF_I"/>
    <property type="match status" value="1"/>
</dbReference>
<feature type="binding site" description="in other chain" evidence="15">
    <location>
        <position position="206"/>
    </location>
    <ligand>
        <name>UDP-alpha-D-glucose</name>
        <dbReference type="ChEBI" id="CHEBI:58885"/>
        <note>ligand shared between dimeric partners</note>
    </ligand>
</feature>
<sequence length="390" mass="44292">MPDKILDDISHRRYNPLTGSWLLVSPHRTKRPWQGQQESAQANTLPDYDPTCYLCPGNKRAQGDSNPQYKNTLVFVNDYSAVKEQQAAYTPPQPTNSDDLSALLLRAEPVTGKCFVLTFSAKHDLTLADMPPADILPVIETWTRIYASHLSPSHPLANAAAKLPLLQKGISPEEAIEKPKEQLRYMQIFENKGAAMGCSNPHPHCQIWTTSTMPEEPGKEIVAMSKYRAEHGGRHLLADYVKLEVDKGERVVWQNDGFVVVCPWWAIWPFEVLVIPKRHVRALVDLSDAERVWFAEAVQEVTRRYDNLFECSFPYSSGIHQAPLDGTEEEVENSYFHMHFYPPLLRSATVRKFLVGYELLAEPQRDITPEQAAARLRDLGGELYRKKLAE</sequence>
<comment type="catalytic activity">
    <reaction evidence="1 18">
        <text>alpha-D-galactose 1-phosphate + UDP-alpha-D-glucose = alpha-D-glucose 1-phosphate + UDP-alpha-D-galactose</text>
        <dbReference type="Rhea" id="RHEA:13989"/>
        <dbReference type="ChEBI" id="CHEBI:58336"/>
        <dbReference type="ChEBI" id="CHEBI:58601"/>
        <dbReference type="ChEBI" id="CHEBI:58885"/>
        <dbReference type="ChEBI" id="CHEBI:66914"/>
        <dbReference type="EC" id="2.7.7.12"/>
    </reaction>
</comment>
<dbReference type="Gene3D" id="3.30.428.10">
    <property type="entry name" value="HIT-like"/>
    <property type="match status" value="2"/>
</dbReference>
<evidence type="ECO:0000256" key="1">
    <source>
        <dbReference type="ARBA" id="ARBA00001107"/>
    </source>
</evidence>
<feature type="active site" description="Tele-UMP-histidine intermediate" evidence="14">
    <location>
        <position position="204"/>
    </location>
</feature>
<evidence type="ECO:0000256" key="16">
    <source>
        <dbReference type="PIRSR" id="PIRSR000808-3"/>
    </source>
</evidence>
<dbReference type="PANTHER" id="PTHR11943:SF1">
    <property type="entry name" value="GALACTOSE-1-PHOSPHATE URIDYLYLTRANSFERASE"/>
    <property type="match status" value="1"/>
</dbReference>
<comment type="cofactor">
    <cofactor evidence="17">
        <name>Fe cation</name>
        <dbReference type="ChEBI" id="CHEBI:24875"/>
    </cofactor>
    <text evidence="17">Binds 1 Fe cation per subunit.</text>
</comment>
<keyword evidence="7 18" id="KW-0808">Transferase</keyword>
<keyword evidence="11 17" id="KW-0408">Iron</keyword>
<dbReference type="FunFam" id="3.30.428.10:FF:000009">
    <property type="entry name" value="Galactose-1-phosphate uridylyltransferase"/>
    <property type="match status" value="1"/>
</dbReference>
<accession>A0A9W8YLZ6</accession>
<feature type="binding site" evidence="15">
    <location>
        <begin position="28"/>
        <end position="31"/>
    </location>
    <ligand>
        <name>UDP-alpha-D-glucose</name>
        <dbReference type="ChEBI" id="CHEBI:58885"/>
        <note>ligand shared between dimeric partners</note>
    </ligand>
</feature>
<comment type="caution">
    <text evidence="21">The sequence shown here is derived from an EMBL/GenBank/DDBJ whole genome shotgun (WGS) entry which is preliminary data.</text>
</comment>
<evidence type="ECO:0000313" key="21">
    <source>
        <dbReference type="EMBL" id="KAJ4385820.1"/>
    </source>
</evidence>
<evidence type="ECO:0000256" key="15">
    <source>
        <dbReference type="PIRSR" id="PIRSR000808-2"/>
    </source>
</evidence>
<comment type="pathway">
    <text evidence="2 18">Carbohydrate metabolism; galactose metabolism.</text>
</comment>
<dbReference type="GO" id="GO:0005737">
    <property type="term" value="C:cytoplasm"/>
    <property type="evidence" value="ECO:0007669"/>
    <property type="project" value="TreeGrafter"/>
</dbReference>
<evidence type="ECO:0000256" key="18">
    <source>
        <dbReference type="RuleBase" id="RU000506"/>
    </source>
</evidence>
<dbReference type="EMBL" id="JAPEVB010000007">
    <property type="protein sequence ID" value="KAJ4385820.1"/>
    <property type="molecule type" value="Genomic_DNA"/>
</dbReference>
<dbReference type="OrthoDB" id="418412at2759"/>
<dbReference type="Proteomes" id="UP001140453">
    <property type="component" value="Unassembled WGS sequence"/>
</dbReference>
<dbReference type="FunFam" id="3.30.428.10:FF:000001">
    <property type="entry name" value="Galactose-1-phosphate uridylyltransferase"/>
    <property type="match status" value="1"/>
</dbReference>
<evidence type="ECO:0000259" key="19">
    <source>
        <dbReference type="Pfam" id="PF01087"/>
    </source>
</evidence>
<feature type="binding site" evidence="17">
    <location>
        <position position="320"/>
    </location>
    <ligand>
        <name>Fe cation</name>
        <dbReference type="ChEBI" id="CHEBI:24875"/>
    </ligand>
</feature>
<evidence type="ECO:0000256" key="4">
    <source>
        <dbReference type="ARBA" id="ARBA00011738"/>
    </source>
</evidence>
<feature type="domain" description="Galactose-1-phosphate uridyl transferase C-terminal" evidence="20">
    <location>
        <begin position="224"/>
        <end position="380"/>
    </location>
</feature>
<feature type="binding site" description="in other chain" evidence="15">
    <location>
        <position position="364"/>
    </location>
    <ligand>
        <name>UDP-alpha-D-glucose</name>
        <dbReference type="ChEBI" id="CHEBI:58885"/>
        <note>ligand shared between dimeric partners</note>
    </ligand>
</feature>
<feature type="binding site" evidence="16">
    <location>
        <position position="202"/>
    </location>
    <ligand>
        <name>Zn(2+)</name>
        <dbReference type="ChEBI" id="CHEBI:29105"/>
    </ligand>
</feature>
<feature type="binding site" evidence="17">
    <location>
        <position position="220"/>
    </location>
    <ligand>
        <name>Fe cation</name>
        <dbReference type="ChEBI" id="CHEBI:24875"/>
    </ligand>
</feature>
<feature type="binding site" evidence="17">
    <location>
        <position position="339"/>
    </location>
    <ligand>
        <name>Fe cation</name>
        <dbReference type="ChEBI" id="CHEBI:24875"/>
    </ligand>
</feature>
<evidence type="ECO:0000256" key="5">
    <source>
        <dbReference type="ARBA" id="ARBA00012384"/>
    </source>
</evidence>
<feature type="binding site" evidence="16">
    <location>
        <position position="52"/>
    </location>
    <ligand>
        <name>Zn(2+)</name>
        <dbReference type="ChEBI" id="CHEBI:29105"/>
    </ligand>
</feature>
<feature type="binding site" evidence="16">
    <location>
        <position position="123"/>
    </location>
    <ligand>
        <name>Zn(2+)</name>
        <dbReference type="ChEBI" id="CHEBI:29105"/>
    </ligand>
</feature>
<dbReference type="InterPro" id="IPR005850">
    <property type="entry name" value="GalP_Utransf_C"/>
</dbReference>
<feature type="binding site" description="in other chain" evidence="15">
    <location>
        <position position="191"/>
    </location>
    <ligand>
        <name>UDP-alpha-D-glucose</name>
        <dbReference type="ChEBI" id="CHEBI:58885"/>
        <note>ligand shared between dimeric partners</note>
    </ligand>
</feature>
<name>A0A9W8YLZ6_9PEZI</name>
<dbReference type="CDD" id="cd00608">
    <property type="entry name" value="GalT"/>
    <property type="match status" value="1"/>
</dbReference>
<dbReference type="AlphaFoldDB" id="A0A9W8YLZ6"/>
<feature type="binding site" description="in other chain" evidence="15">
    <location>
        <begin position="77"/>
        <end position="78"/>
    </location>
    <ligand>
        <name>UDP-alpha-D-glucose</name>
        <dbReference type="ChEBI" id="CHEBI:58885"/>
        <note>ligand shared between dimeric partners</note>
    </ligand>
</feature>
<dbReference type="PANTHER" id="PTHR11943">
    <property type="entry name" value="GALACTOSE-1-PHOSPHATE URIDYLYLTRANSFERASE"/>
    <property type="match status" value="1"/>
</dbReference>
<dbReference type="SUPFAM" id="SSF54197">
    <property type="entry name" value="HIT-like"/>
    <property type="match status" value="2"/>
</dbReference>
<protein>
    <recommendedName>
        <fullName evidence="6 18">Galactose-1-phosphate uridylyltransferase</fullName>
        <ecNumber evidence="5 18">2.7.7.12</ecNumber>
    </recommendedName>
</protein>
<dbReference type="Pfam" id="PF01087">
    <property type="entry name" value="GalP_UDP_transf"/>
    <property type="match status" value="1"/>
</dbReference>
<comment type="cofactor">
    <cofactor evidence="16">
        <name>Zn(2+)</name>
        <dbReference type="ChEBI" id="CHEBI:29105"/>
    </cofactor>
    <text evidence="16">Binds 1 zinc ion per subunit.</text>
</comment>
<organism evidence="21 22">
    <name type="scientific">Gnomoniopsis smithogilvyi</name>
    <dbReference type="NCBI Taxonomy" id="1191159"/>
    <lineage>
        <taxon>Eukaryota</taxon>
        <taxon>Fungi</taxon>
        <taxon>Dikarya</taxon>
        <taxon>Ascomycota</taxon>
        <taxon>Pezizomycotina</taxon>
        <taxon>Sordariomycetes</taxon>
        <taxon>Sordariomycetidae</taxon>
        <taxon>Diaporthales</taxon>
        <taxon>Gnomoniaceae</taxon>
        <taxon>Gnomoniopsis</taxon>
    </lineage>
</organism>
<evidence type="ECO:0000256" key="9">
    <source>
        <dbReference type="ARBA" id="ARBA00022723"/>
    </source>
</evidence>
<dbReference type="PIRSF" id="PIRSF000808">
    <property type="entry name" value="GalT"/>
    <property type="match status" value="1"/>
</dbReference>
<dbReference type="GO" id="GO:0033499">
    <property type="term" value="P:galactose catabolic process via UDP-galactose, Leloir pathway"/>
    <property type="evidence" value="ECO:0007669"/>
    <property type="project" value="TreeGrafter"/>
</dbReference>
<evidence type="ECO:0000256" key="14">
    <source>
        <dbReference type="PIRSR" id="PIRSR000808-1"/>
    </source>
</evidence>
<dbReference type="NCBIfam" id="TIGR00209">
    <property type="entry name" value="galT_1"/>
    <property type="match status" value="1"/>
</dbReference>
<reference evidence="21" key="1">
    <citation type="submission" date="2022-10" db="EMBL/GenBank/DDBJ databases">
        <title>Tapping the CABI collections for fungal endophytes: first genome assemblies for Collariella, Neodidymelliopsis, Ascochyta clinopodiicola, Didymella pomorum, Didymosphaeria variabile, Neocosmospora piperis and Neocucurbitaria cava.</title>
        <authorList>
            <person name="Hill R."/>
        </authorList>
    </citation>
    <scope>NUCLEOTIDE SEQUENCE</scope>
    <source>
        <strain evidence="21">IMI 355082</strain>
    </source>
</reference>
<dbReference type="InterPro" id="IPR019779">
    <property type="entry name" value="GalP_UDPtransf1_His-AS"/>
</dbReference>
<dbReference type="GO" id="GO:0008108">
    <property type="term" value="F:UDP-glucose:hexose-1-phosphate uridylyltransferase activity"/>
    <property type="evidence" value="ECO:0007669"/>
    <property type="project" value="UniProtKB-EC"/>
</dbReference>
<evidence type="ECO:0000256" key="6">
    <source>
        <dbReference type="ARBA" id="ARBA00016340"/>
    </source>
</evidence>
<keyword evidence="8 18" id="KW-0548">Nucleotidyltransferase</keyword>
<dbReference type="InterPro" id="IPR001937">
    <property type="entry name" value="GalP_UDPtransf1"/>
</dbReference>
<evidence type="ECO:0000256" key="12">
    <source>
        <dbReference type="ARBA" id="ARBA00023144"/>
    </source>
</evidence>
<gene>
    <name evidence="21" type="primary">GAL7</name>
    <name evidence="21" type="ORF">N0V93_010251</name>
</gene>
<keyword evidence="13 18" id="KW-0119">Carbohydrate metabolism</keyword>
<evidence type="ECO:0000256" key="3">
    <source>
        <dbReference type="ARBA" id="ARBA00010951"/>
    </source>
</evidence>
<dbReference type="GO" id="GO:0008270">
    <property type="term" value="F:zinc ion binding"/>
    <property type="evidence" value="ECO:0007669"/>
    <property type="project" value="InterPro"/>
</dbReference>
<feature type="binding site" description="in other chain" evidence="15">
    <location>
        <begin position="197"/>
        <end position="199"/>
    </location>
    <ligand>
        <name>UDP-alpha-D-glucose</name>
        <dbReference type="ChEBI" id="CHEBI:58885"/>
        <note>ligand shared between dimeric partners</note>
    </ligand>
</feature>
<comment type="similarity">
    <text evidence="3 18">Belongs to the galactose-1-phosphate uridylyltransferase type 1 family.</text>
</comment>
<dbReference type="EC" id="2.7.7.12" evidence="5 18"/>
<feature type="binding site" evidence="15">
    <location>
        <begin position="352"/>
        <end position="353"/>
    </location>
    <ligand>
        <name>UDP-alpha-D-glucose</name>
        <dbReference type="ChEBI" id="CHEBI:58885"/>
        <note>ligand shared between dimeric partners</note>
    </ligand>
</feature>
<evidence type="ECO:0000256" key="11">
    <source>
        <dbReference type="ARBA" id="ARBA00023004"/>
    </source>
</evidence>
<keyword evidence="10 16" id="KW-0862">Zinc</keyword>
<feature type="binding site" description="in other chain" evidence="15">
    <location>
        <position position="61"/>
    </location>
    <ligand>
        <name>UDP-alpha-D-glucose</name>
        <dbReference type="ChEBI" id="CHEBI:58885"/>
        <note>ligand shared between dimeric partners</note>
    </ligand>
</feature>
<comment type="subunit">
    <text evidence="4">Homodimer.</text>
</comment>
<evidence type="ECO:0000256" key="7">
    <source>
        <dbReference type="ARBA" id="ARBA00022679"/>
    </source>
</evidence>
<evidence type="ECO:0000256" key="13">
    <source>
        <dbReference type="ARBA" id="ARBA00023277"/>
    </source>
</evidence>
<evidence type="ECO:0000256" key="10">
    <source>
        <dbReference type="ARBA" id="ARBA00022833"/>
    </source>
</evidence>
<evidence type="ECO:0000256" key="2">
    <source>
        <dbReference type="ARBA" id="ARBA00004947"/>
    </source>
</evidence>
<keyword evidence="22" id="KW-1185">Reference proteome</keyword>
<keyword evidence="12 18" id="KW-0299">Galactose metabolism</keyword>
<feature type="binding site" evidence="16">
    <location>
        <position position="55"/>
    </location>
    <ligand>
        <name>Zn(2+)</name>
        <dbReference type="ChEBI" id="CHEBI:29105"/>
    </ligand>
</feature>
<proteinExistence type="inferred from homology"/>
<evidence type="ECO:0000256" key="17">
    <source>
        <dbReference type="PIRSR" id="PIRSR000808-4"/>
    </source>
</evidence>
<evidence type="ECO:0000259" key="20">
    <source>
        <dbReference type="Pfam" id="PF02744"/>
    </source>
</evidence>
<keyword evidence="9 16" id="KW-0479">Metal-binding</keyword>